<gene>
    <name evidence="2" type="ORF">EDC57_2319</name>
</gene>
<keyword evidence="3" id="KW-1185">Reference proteome</keyword>
<dbReference type="OrthoDB" id="6195511at2"/>
<reference evidence="2 3" key="1">
    <citation type="submission" date="2018-11" db="EMBL/GenBank/DDBJ databases">
        <title>Genomic Encyclopedia of Type Strains, Phase IV (KMG-IV): sequencing the most valuable type-strain genomes for metagenomic binning, comparative biology and taxonomic classification.</title>
        <authorList>
            <person name="Goeker M."/>
        </authorList>
    </citation>
    <scope>NUCLEOTIDE SEQUENCE [LARGE SCALE GENOMIC DNA]</scope>
    <source>
        <strain evidence="2 3">DSM 100275</strain>
    </source>
</reference>
<dbReference type="Proteomes" id="UP000276634">
    <property type="component" value="Unassembled WGS sequence"/>
</dbReference>
<evidence type="ECO:0000313" key="3">
    <source>
        <dbReference type="Proteomes" id="UP000276634"/>
    </source>
</evidence>
<dbReference type="RefSeq" id="WP_123402052.1">
    <property type="nucleotide sequence ID" value="NZ_RJVI01000003.1"/>
</dbReference>
<feature type="region of interest" description="Disordered" evidence="1">
    <location>
        <begin position="1"/>
        <end position="22"/>
    </location>
</feature>
<dbReference type="AlphaFoldDB" id="A0A3N1XTR2"/>
<sequence>MDQEQPTRPGTRSGEAPAPDRTRRRLTGAGLAAPVLLSVAARPAWGNRCTLSAQLSGNLSAPTVTCEGLSPGYWKNHTSEWDHGTGLTYRTELRFHDPSHGFPVRAFPDTGTVDFGDRTLLQVLQLTGGDDPKRLGFHAVAAVLNAQRFYPGSFGYAPGDIVDIYRNWTGTAEDLKAFYEALEVS</sequence>
<dbReference type="EMBL" id="RJVI01000003">
    <property type="protein sequence ID" value="ROR29648.1"/>
    <property type="molecule type" value="Genomic_DNA"/>
</dbReference>
<protein>
    <submittedName>
        <fullName evidence="2">Uncharacterized protein</fullName>
    </submittedName>
</protein>
<organism evidence="2 3">
    <name type="scientific">Inmirania thermothiophila</name>
    <dbReference type="NCBI Taxonomy" id="1750597"/>
    <lineage>
        <taxon>Bacteria</taxon>
        <taxon>Pseudomonadati</taxon>
        <taxon>Pseudomonadota</taxon>
        <taxon>Gammaproteobacteria</taxon>
        <taxon>Chromatiales</taxon>
        <taxon>Ectothiorhodospiraceae</taxon>
        <taxon>Inmirania</taxon>
    </lineage>
</organism>
<feature type="compositionally biased region" description="Polar residues" evidence="1">
    <location>
        <begin position="1"/>
        <end position="10"/>
    </location>
</feature>
<proteinExistence type="predicted"/>
<name>A0A3N1XTR2_9GAMM</name>
<evidence type="ECO:0000313" key="2">
    <source>
        <dbReference type="EMBL" id="ROR29648.1"/>
    </source>
</evidence>
<accession>A0A3N1XTR2</accession>
<comment type="caution">
    <text evidence="2">The sequence shown here is derived from an EMBL/GenBank/DDBJ whole genome shotgun (WGS) entry which is preliminary data.</text>
</comment>
<evidence type="ECO:0000256" key="1">
    <source>
        <dbReference type="SAM" id="MobiDB-lite"/>
    </source>
</evidence>